<reference evidence="2 3" key="1">
    <citation type="submission" date="2017-12" db="EMBL/GenBank/DDBJ databases">
        <authorList>
            <consortium name="DOE Joint Genome Institute"/>
            <person name="Haridas S."/>
            <person name="Kjaerbolling I."/>
            <person name="Vesth T.C."/>
            <person name="Frisvad J.C."/>
            <person name="Nybo J.L."/>
            <person name="Theobald S."/>
            <person name="Kuo A."/>
            <person name="Bowyer P."/>
            <person name="Matsuda Y."/>
            <person name="Mondo S."/>
            <person name="Lyhne E.K."/>
            <person name="Kogle M.E."/>
            <person name="Clum A."/>
            <person name="Lipzen A."/>
            <person name="Salamov A."/>
            <person name="Ngan C.Y."/>
            <person name="Daum C."/>
            <person name="Chiniquy J."/>
            <person name="Barry K."/>
            <person name="LaButti K."/>
            <person name="Simmons B.A."/>
            <person name="Magnuson J.K."/>
            <person name="Mortensen U.H."/>
            <person name="Larsen T.O."/>
            <person name="Grigoriev I.V."/>
            <person name="Baker S.E."/>
            <person name="Andersen M.R."/>
            <person name="Nordberg H.P."/>
            <person name="Cantor M.N."/>
            <person name="Hua S.X."/>
        </authorList>
    </citation>
    <scope>NUCLEOTIDE SEQUENCE [LARGE SCALE GENOMIC DNA]</scope>
    <source>
        <strain evidence="2 3">CBS 102.13</strain>
    </source>
</reference>
<feature type="signal peptide" evidence="1">
    <location>
        <begin position="1"/>
        <end position="19"/>
    </location>
</feature>
<dbReference type="EMBL" id="KZ559123">
    <property type="protein sequence ID" value="PLB40697.1"/>
    <property type="molecule type" value="Genomic_DNA"/>
</dbReference>
<dbReference type="Proteomes" id="UP000234585">
    <property type="component" value="Unassembled WGS sequence"/>
</dbReference>
<accession>A0A2I2FJ84</accession>
<proteinExistence type="predicted"/>
<protein>
    <submittedName>
        <fullName evidence="2">Putative sexual development protein</fullName>
    </submittedName>
</protein>
<dbReference type="AlphaFoldDB" id="A0A2I2FJ84"/>
<sequence>MHFTAFFVFAFLFIQNCLANPLARVVPLQDGMPDPSPSQLREIEQRAHGTLSNMPPPANISKAGITNLQLIAFNELFEVAFFKQLLANITNEVEGFFLSEDDDRDFIVDSLSTILAQEEIHALTANNALKHVKTAQVLPCNYSFPVTSINNAIDFASTFTSVMLGTLQDIAEIFARNGDSALTRVVAATIGNEGEQQGWYRVFMGKVPSETPMLTTSAREFGFSYVEQFVLPGSCPNVSSIPLHAFLPLTIVEFPGPMTQDIVVTWELPDMDTARKLRYAKGKDGQFWLVYINQLNLPIVERLRFIGFDGTTVLAKARFPYEEHLLNGLTIAAVTNSSGPFANVNAVTASTLYGPGVIIVN</sequence>
<keyword evidence="1" id="KW-0732">Signal</keyword>
<keyword evidence="3" id="KW-1185">Reference proteome</keyword>
<feature type="chain" id="PRO_5014151819" evidence="1">
    <location>
        <begin position="20"/>
        <end position="361"/>
    </location>
</feature>
<dbReference type="RefSeq" id="XP_024674709.1">
    <property type="nucleotide sequence ID" value="XM_024816013.1"/>
</dbReference>
<name>A0A2I2FJ84_ASPCN</name>
<gene>
    <name evidence="2" type="ORF">BDW47DRAFT_123244</name>
</gene>
<evidence type="ECO:0000313" key="3">
    <source>
        <dbReference type="Proteomes" id="UP000234585"/>
    </source>
</evidence>
<evidence type="ECO:0000313" key="2">
    <source>
        <dbReference type="EMBL" id="PLB40697.1"/>
    </source>
</evidence>
<organism evidence="2 3">
    <name type="scientific">Aspergillus candidus</name>
    <dbReference type="NCBI Taxonomy" id="41067"/>
    <lineage>
        <taxon>Eukaryota</taxon>
        <taxon>Fungi</taxon>
        <taxon>Dikarya</taxon>
        <taxon>Ascomycota</taxon>
        <taxon>Pezizomycotina</taxon>
        <taxon>Eurotiomycetes</taxon>
        <taxon>Eurotiomycetidae</taxon>
        <taxon>Eurotiales</taxon>
        <taxon>Aspergillaceae</taxon>
        <taxon>Aspergillus</taxon>
        <taxon>Aspergillus subgen. Circumdati</taxon>
    </lineage>
</organism>
<dbReference type="GeneID" id="36523173"/>
<dbReference type="Pfam" id="PF13668">
    <property type="entry name" value="Ferritin_2"/>
    <property type="match status" value="1"/>
</dbReference>
<evidence type="ECO:0000256" key="1">
    <source>
        <dbReference type="SAM" id="SignalP"/>
    </source>
</evidence>
<dbReference type="OrthoDB" id="5293813at2759"/>